<comment type="caution">
    <text evidence="2">The sequence shown here is derived from an EMBL/GenBank/DDBJ whole genome shotgun (WGS) entry which is preliminary data.</text>
</comment>
<evidence type="ECO:0000259" key="1">
    <source>
        <dbReference type="Pfam" id="PF01636"/>
    </source>
</evidence>
<evidence type="ECO:0000313" key="2">
    <source>
        <dbReference type="EMBL" id="MBH0230002.1"/>
    </source>
</evidence>
<accession>A0A931HUL1</accession>
<dbReference type="RefSeq" id="WP_197316576.1">
    <property type="nucleotide sequence ID" value="NZ_JADZSC010000001.1"/>
</dbReference>
<keyword evidence="3" id="KW-1185">Reference proteome</keyword>
<protein>
    <submittedName>
        <fullName evidence="2">Phosphotransferase</fullName>
    </submittedName>
</protein>
<dbReference type="Gene3D" id="3.90.1200.10">
    <property type="match status" value="1"/>
</dbReference>
<dbReference type="AlphaFoldDB" id="A0A931HUL1"/>
<dbReference type="EMBL" id="JADZSC010000001">
    <property type="protein sequence ID" value="MBH0230002.1"/>
    <property type="molecule type" value="Genomic_DNA"/>
</dbReference>
<feature type="domain" description="Aminoglycoside phosphotransferase" evidence="1">
    <location>
        <begin position="35"/>
        <end position="234"/>
    </location>
</feature>
<dbReference type="Pfam" id="PF01636">
    <property type="entry name" value="APH"/>
    <property type="match status" value="1"/>
</dbReference>
<reference evidence="2 3" key="1">
    <citation type="journal article" date="2005" name="Int. J. Syst. Evol. Microbiol.">
        <title>Halobacillus yeomjeoni sp. nov., isolated from a marine solar saltern in Korea.</title>
        <authorList>
            <person name="Yoon J.H."/>
            <person name="Kang S.J."/>
            <person name="Lee C.H."/>
            <person name="Oh H.W."/>
            <person name="Oh T.K."/>
        </authorList>
    </citation>
    <scope>NUCLEOTIDE SEQUENCE [LARGE SCALE GENOMIC DNA]</scope>
    <source>
        <strain evidence="2 3">KCTC 3957</strain>
    </source>
</reference>
<sequence length="320" mass="38628">MRANYREGDSYTDRLFQWLKYDEKLPILLDHKIKPRVYKVNVDGMPKILKGYTRSQILLHQIEFFKSWENAGTIAAQPVPFKENIYTKSKLGCEWGLFEWVDGRHGRFENKNDRQSAIQVLKEFHDQTKGIDVLSVPKDPLYIKWEKRLEQFSATRDVFVDYGKYRLYKELDTFMKKRLESFSRHPWGELEEKAWEQKEWLHGDVAHHNFLIDDSGRIKLIDFDLLHRGPHLYDDIQMGQRFLPHVEHRPDDLFKGFKYVEERKIWLKGLLVPADILREWLYGYRRCLRGEGTFAYYLRRTEKSWAGRQKFVRFTENMLR</sequence>
<gene>
    <name evidence="2" type="ORF">H0267_07210</name>
</gene>
<dbReference type="SUPFAM" id="SSF56112">
    <property type="entry name" value="Protein kinase-like (PK-like)"/>
    <property type="match status" value="1"/>
</dbReference>
<dbReference type="InterPro" id="IPR011009">
    <property type="entry name" value="Kinase-like_dom_sf"/>
</dbReference>
<dbReference type="InterPro" id="IPR002575">
    <property type="entry name" value="Aminoglycoside_PTrfase"/>
</dbReference>
<proteinExistence type="predicted"/>
<organism evidence="2 3">
    <name type="scientific">Halobacillus yeomjeoni</name>
    <dbReference type="NCBI Taxonomy" id="311194"/>
    <lineage>
        <taxon>Bacteria</taxon>
        <taxon>Bacillati</taxon>
        <taxon>Bacillota</taxon>
        <taxon>Bacilli</taxon>
        <taxon>Bacillales</taxon>
        <taxon>Bacillaceae</taxon>
        <taxon>Halobacillus</taxon>
    </lineage>
</organism>
<evidence type="ECO:0000313" key="3">
    <source>
        <dbReference type="Proteomes" id="UP000614490"/>
    </source>
</evidence>
<name>A0A931HUL1_9BACI</name>
<dbReference type="Proteomes" id="UP000614490">
    <property type="component" value="Unassembled WGS sequence"/>
</dbReference>